<evidence type="ECO:0000313" key="1">
    <source>
        <dbReference type="EMBL" id="GAI92645.1"/>
    </source>
</evidence>
<organism evidence="1">
    <name type="scientific">marine sediment metagenome</name>
    <dbReference type="NCBI Taxonomy" id="412755"/>
    <lineage>
        <taxon>unclassified sequences</taxon>
        <taxon>metagenomes</taxon>
        <taxon>ecological metagenomes</taxon>
    </lineage>
</organism>
<comment type="caution">
    <text evidence="1">The sequence shown here is derived from an EMBL/GenBank/DDBJ whole genome shotgun (WGS) entry which is preliminary data.</text>
</comment>
<protein>
    <submittedName>
        <fullName evidence="1">Uncharacterized protein</fullName>
    </submittedName>
</protein>
<reference evidence="1" key="1">
    <citation type="journal article" date="2014" name="Front. Microbiol.">
        <title>High frequency of phylogenetically diverse reductive dehalogenase-homologous genes in deep subseafloor sedimentary metagenomes.</title>
        <authorList>
            <person name="Kawai M."/>
            <person name="Futagami T."/>
            <person name="Toyoda A."/>
            <person name="Takaki Y."/>
            <person name="Nishi S."/>
            <person name="Hori S."/>
            <person name="Arai W."/>
            <person name="Tsubouchi T."/>
            <person name="Morono Y."/>
            <person name="Uchiyama I."/>
            <person name="Ito T."/>
            <person name="Fujiyama A."/>
            <person name="Inagaki F."/>
            <person name="Takami H."/>
        </authorList>
    </citation>
    <scope>NUCLEOTIDE SEQUENCE</scope>
    <source>
        <strain evidence="1">Expedition CK06-06</strain>
    </source>
</reference>
<proteinExistence type="predicted"/>
<gene>
    <name evidence="1" type="ORF">S12H4_34658</name>
</gene>
<dbReference type="AlphaFoldDB" id="X1TYL2"/>
<accession>X1TYL2</accession>
<sequence>MHIKMSKVKKKRKKKLRISEEEDDFLEWALLINVDKVGSQTH</sequence>
<name>X1TYL2_9ZZZZ</name>
<dbReference type="EMBL" id="BARW01020527">
    <property type="protein sequence ID" value="GAI92645.1"/>
    <property type="molecule type" value="Genomic_DNA"/>
</dbReference>